<feature type="transmembrane region" description="Helical" evidence="2">
    <location>
        <begin position="180"/>
        <end position="202"/>
    </location>
</feature>
<feature type="region of interest" description="Disordered" evidence="1">
    <location>
        <begin position="14"/>
        <end position="177"/>
    </location>
</feature>
<feature type="compositionally biased region" description="Polar residues" evidence="1">
    <location>
        <begin position="98"/>
        <end position="113"/>
    </location>
</feature>
<keyword evidence="2" id="KW-0472">Membrane</keyword>
<organism evidence="3 4">
    <name type="scientific">Amycolatopsis iheyensis</name>
    <dbReference type="NCBI Taxonomy" id="2945988"/>
    <lineage>
        <taxon>Bacteria</taxon>
        <taxon>Bacillati</taxon>
        <taxon>Actinomycetota</taxon>
        <taxon>Actinomycetes</taxon>
        <taxon>Pseudonocardiales</taxon>
        <taxon>Pseudonocardiaceae</taxon>
        <taxon>Amycolatopsis</taxon>
    </lineage>
</organism>
<feature type="compositionally biased region" description="Basic and acidic residues" evidence="1">
    <location>
        <begin position="159"/>
        <end position="177"/>
    </location>
</feature>
<accession>A0A9X2NK05</accession>
<dbReference type="Proteomes" id="UP001144096">
    <property type="component" value="Unassembled WGS sequence"/>
</dbReference>
<evidence type="ECO:0000313" key="4">
    <source>
        <dbReference type="Proteomes" id="UP001144096"/>
    </source>
</evidence>
<dbReference type="EMBL" id="JAMXQV010000014">
    <property type="protein sequence ID" value="MCR6486270.1"/>
    <property type="molecule type" value="Genomic_DNA"/>
</dbReference>
<proteinExistence type="predicted"/>
<comment type="caution">
    <text evidence="3">The sequence shown here is derived from an EMBL/GenBank/DDBJ whole genome shotgun (WGS) entry which is preliminary data.</text>
</comment>
<dbReference type="AlphaFoldDB" id="A0A9X2NK05"/>
<name>A0A9X2NK05_9PSEU</name>
<keyword evidence="2" id="KW-1133">Transmembrane helix</keyword>
<gene>
    <name evidence="3" type="ORF">M8542_25920</name>
</gene>
<dbReference type="RefSeq" id="WP_257922846.1">
    <property type="nucleotide sequence ID" value="NZ_JAMXQV010000014.1"/>
</dbReference>
<keyword evidence="2" id="KW-0812">Transmembrane</keyword>
<protein>
    <submittedName>
        <fullName evidence="3">Uncharacterized protein</fullName>
    </submittedName>
</protein>
<sequence length="378" mass="40340">MSWQEDLRRLDADLAAGRIEPAAHRKQRDELLAQASGSTVPSPVPSPLRRPATAWHSANPAGPQPHQQPPVDPRTAPPQRIESPAGWHKRPQPPPPWQRTNSAAQKTLSQHSNVVPPVPDHLTTAPSPADINPTRYMKVEGPAPDPISRFPPLGRPVHHRPDEPEEVPGKHRSGDGRRPTWLFLGLGVLVVLALVVGVTAWLGSGDDTPSANAPAPGTSSASGIKPDPLEDRLPKLPGEQNPNNSTLTIAKAQELKLIPAPTAELFTSNGAKEMLFRGSSDGEVNYLTLVIPTGSAQNAQTVVETLYQQALSSGMRPVGADVRTISGKFENQFLNTSWYGSGSNAVVIGVGLPYRGQSGMSGQLDGMLKQFESVLPAG</sequence>
<evidence type="ECO:0000313" key="3">
    <source>
        <dbReference type="EMBL" id="MCR6486270.1"/>
    </source>
</evidence>
<keyword evidence="4" id="KW-1185">Reference proteome</keyword>
<evidence type="ECO:0000256" key="1">
    <source>
        <dbReference type="SAM" id="MobiDB-lite"/>
    </source>
</evidence>
<feature type="compositionally biased region" description="Pro residues" evidence="1">
    <location>
        <begin position="62"/>
        <end position="76"/>
    </location>
</feature>
<reference evidence="3" key="1">
    <citation type="submission" date="2022-06" db="EMBL/GenBank/DDBJ databases">
        <title>Amycolatopsis iheyaensis sp. nov., a new species of the genus Amycolatopsis isolated from soil in Iheya island, Japan.</title>
        <authorList>
            <person name="Ngamcharungchit C."/>
            <person name="Kanto H."/>
            <person name="Take A."/>
            <person name="Intra B."/>
            <person name="Matsumoto A."/>
            <person name="Panbangred W."/>
            <person name="Inahashi Y."/>
        </authorList>
    </citation>
    <scope>NUCLEOTIDE SEQUENCE</scope>
    <source>
        <strain evidence="3">OK19-0408</strain>
    </source>
</reference>
<feature type="compositionally biased region" description="Polar residues" evidence="1">
    <location>
        <begin position="207"/>
        <end position="222"/>
    </location>
</feature>
<feature type="compositionally biased region" description="Basic and acidic residues" evidence="1">
    <location>
        <begin position="21"/>
        <end position="31"/>
    </location>
</feature>
<evidence type="ECO:0000256" key="2">
    <source>
        <dbReference type="SAM" id="Phobius"/>
    </source>
</evidence>
<feature type="region of interest" description="Disordered" evidence="1">
    <location>
        <begin position="204"/>
        <end position="243"/>
    </location>
</feature>